<evidence type="ECO:0000313" key="2">
    <source>
        <dbReference type="EnsemblMetazoa" id="BGLB019329-PA"/>
    </source>
</evidence>
<gene>
    <name evidence="2" type="primary">106063961</name>
</gene>
<dbReference type="AlphaFoldDB" id="A0A2C9KGL8"/>
<feature type="region of interest" description="Disordered" evidence="1">
    <location>
        <begin position="1"/>
        <end position="26"/>
    </location>
</feature>
<evidence type="ECO:0000313" key="3">
    <source>
        <dbReference type="Proteomes" id="UP000076420"/>
    </source>
</evidence>
<evidence type="ECO:0000256" key="1">
    <source>
        <dbReference type="SAM" id="MobiDB-lite"/>
    </source>
</evidence>
<name>A0A2C9KGL8_BIOGL</name>
<protein>
    <submittedName>
        <fullName evidence="2">Uncharacterized protein</fullName>
    </submittedName>
</protein>
<proteinExistence type="predicted"/>
<sequence length="141" mass="16030">MADEEDNTNGTVNTMEDKTEEVFLNGEKNVSVDACNEEDEECEEEENELDLDIDLDLECNSDSNQIIPRRSSLMNKDGKKRTNTRKKTVSFSSMPTERKIATGVEDRLHVLPSTLLLCASFQTKLSYFSSSRLFSIHAERQ</sequence>
<reference evidence="2" key="1">
    <citation type="submission" date="2020-05" db="UniProtKB">
        <authorList>
            <consortium name="EnsemblMetazoa"/>
        </authorList>
    </citation>
    <scope>IDENTIFICATION</scope>
    <source>
        <strain evidence="2">BB02</strain>
    </source>
</reference>
<dbReference type="VEuPathDB" id="VectorBase:BGLB019329"/>
<dbReference type="STRING" id="6526.A0A2C9KGL8"/>
<dbReference type="VEuPathDB" id="VectorBase:BGLAX_043957"/>
<dbReference type="Proteomes" id="UP000076420">
    <property type="component" value="Unassembled WGS sequence"/>
</dbReference>
<accession>A0A2C9KGL8</accession>
<feature type="compositionally biased region" description="Basic residues" evidence="1">
    <location>
        <begin position="78"/>
        <end position="88"/>
    </location>
</feature>
<organism evidence="2 3">
    <name type="scientific">Biomphalaria glabrata</name>
    <name type="common">Bloodfluke planorb</name>
    <name type="synonym">Freshwater snail</name>
    <dbReference type="NCBI Taxonomy" id="6526"/>
    <lineage>
        <taxon>Eukaryota</taxon>
        <taxon>Metazoa</taxon>
        <taxon>Spiralia</taxon>
        <taxon>Lophotrochozoa</taxon>
        <taxon>Mollusca</taxon>
        <taxon>Gastropoda</taxon>
        <taxon>Heterobranchia</taxon>
        <taxon>Euthyneura</taxon>
        <taxon>Panpulmonata</taxon>
        <taxon>Hygrophila</taxon>
        <taxon>Lymnaeoidea</taxon>
        <taxon>Planorbidae</taxon>
        <taxon>Biomphalaria</taxon>
    </lineage>
</organism>
<dbReference type="KEGG" id="bgt:106063961"/>
<feature type="region of interest" description="Disordered" evidence="1">
    <location>
        <begin position="71"/>
        <end position="94"/>
    </location>
</feature>
<dbReference type="EnsemblMetazoa" id="BGLB019329-RA">
    <property type="protein sequence ID" value="BGLB019329-PA"/>
    <property type="gene ID" value="BGLB019329"/>
</dbReference>